<gene>
    <name evidence="5" type="ORF">HNAJ_LOCUS7204</name>
</gene>
<dbReference type="PANTHER" id="PTHR14095">
    <property type="entry name" value="PHOSPHATASE 2A REGULATORY SUBUNIT-RELATED"/>
    <property type="match status" value="1"/>
</dbReference>
<organism evidence="7">
    <name type="scientific">Rodentolepis nana</name>
    <name type="common">Dwarf tapeworm</name>
    <name type="synonym">Hymenolepis nana</name>
    <dbReference type="NCBI Taxonomy" id="102285"/>
    <lineage>
        <taxon>Eukaryota</taxon>
        <taxon>Metazoa</taxon>
        <taxon>Spiralia</taxon>
        <taxon>Lophotrochozoa</taxon>
        <taxon>Platyhelminthes</taxon>
        <taxon>Cestoda</taxon>
        <taxon>Eucestoda</taxon>
        <taxon>Cyclophyllidea</taxon>
        <taxon>Hymenolepididae</taxon>
        <taxon>Rodentolepis</taxon>
    </lineage>
</organism>
<evidence type="ECO:0000259" key="4">
    <source>
        <dbReference type="PROSITE" id="PS50222"/>
    </source>
</evidence>
<dbReference type="Pfam" id="PF17958">
    <property type="entry name" value="EF-hand_13"/>
    <property type="match status" value="1"/>
</dbReference>
<feature type="compositionally biased region" description="Polar residues" evidence="3">
    <location>
        <begin position="147"/>
        <end position="170"/>
    </location>
</feature>
<evidence type="ECO:0000256" key="1">
    <source>
        <dbReference type="ARBA" id="ARBA00022723"/>
    </source>
</evidence>
<reference evidence="5 6" key="2">
    <citation type="submission" date="2018-11" db="EMBL/GenBank/DDBJ databases">
        <authorList>
            <consortium name="Pathogen Informatics"/>
        </authorList>
    </citation>
    <scope>NUCLEOTIDE SEQUENCE [LARGE SCALE GENOMIC DNA]</scope>
</reference>
<dbReference type="GO" id="GO:0019888">
    <property type="term" value="F:protein phosphatase regulator activity"/>
    <property type="evidence" value="ECO:0007669"/>
    <property type="project" value="TreeGrafter"/>
</dbReference>
<feature type="domain" description="EF-hand" evidence="4">
    <location>
        <begin position="683"/>
        <end position="718"/>
    </location>
</feature>
<feature type="compositionally biased region" description="Low complexity" evidence="3">
    <location>
        <begin position="861"/>
        <end position="880"/>
    </location>
</feature>
<dbReference type="STRING" id="102285.A0A158QHC6"/>
<dbReference type="WBParaSite" id="HNAJ_0000720801-mRNA-1">
    <property type="protein sequence ID" value="HNAJ_0000720801-mRNA-1"/>
    <property type="gene ID" value="HNAJ_0000720801"/>
</dbReference>
<protein>
    <submittedName>
        <fullName evidence="7">EF-hand domain-containing protein</fullName>
    </submittedName>
</protein>
<dbReference type="InterPro" id="IPR011992">
    <property type="entry name" value="EF-hand-dom_pair"/>
</dbReference>
<dbReference type="InterPro" id="IPR041534">
    <property type="entry name" value="EF-hand_13"/>
</dbReference>
<feature type="compositionally biased region" description="Basic and acidic residues" evidence="3">
    <location>
        <begin position="185"/>
        <end position="196"/>
    </location>
</feature>
<feature type="region of interest" description="Disordered" evidence="3">
    <location>
        <begin position="811"/>
        <end position="880"/>
    </location>
</feature>
<accession>A0A158QHC6</accession>
<sequence length="880" mass="96974">MSVCHGVQSFVMASRAPVFHACSVDLSWQTTVHACQRCPRAALTPSAAIAAIVTQSNMEGTTSRFCPAGVHMGKCLPAQDVYAEAWGTGHYAASGNGMVSRPSQKFPEGTKNADALIPPPIIEPWVPPDLPLPTTVHSKASFSPTVPISVQSPLPDDSVSTPSVKSQNSTPKDERELIASPKTPELVEKNTSEPRKPTQGKTAETEIDRPKTLQPESPSVDRTEVQKEDISISKPTEEVLPKDEKQTPTAISTERTNVSPTSAPSTTISSSSSILTPTSPEVMEKERPKTPKDEASLSPSTPSPTSPNQPRDLQEESKENVPKVSPPDTTVRVEGEKEDLENKKPLEPVKVTMSPSDNKVGDKTPDAGTKSTVALKPIQPSSKQVPQFYIPMGRSTLSANELTAKMEKIQAQILEFLAAQPSSPPKKSGEEESNDTKSSETEPVSAEKPTVDTAVSFSQFDLVTKACGCPLYWKRALFQAAGGDADSKSVPVSSILAFWRRVLENCNDPASQFVYLLTKGKSQHLVPDDFWPIIQDVVDTHPSLNFLQAAPEFHARYVTTVVSRIFFCTNTSWSGRISLGELRRSNFLAVLASLETEEDINLVTQYFSYEHFYVIYCKFWELDTNHDLIISKADLARHNNYAISERMIDRIFSGAVTRQTSFKEGTMTYSDFVWFLLAEEDKRHPRSIEYWFRCMDLDGDGVLSLYELEYFYSEQSARMEEMGIEPPTLEDCLCQCLDMVRPAIPDKIRLSDLKKCNLCPVFFDTFFNLPKYLQHEQRDPFSNLRDIEEGLTEVSDWDRYASDTYEMLIASESGGGGAGIEDGDDEDEEYEDIVTSSPVLSSTAAAEGSDKQAQANKEVSSESSPAQSTPTAATESTPAE</sequence>
<feature type="region of interest" description="Disordered" evidence="3">
    <location>
        <begin position="147"/>
        <end position="374"/>
    </location>
</feature>
<feature type="compositionally biased region" description="Polar residues" evidence="3">
    <location>
        <begin position="247"/>
        <end position="258"/>
    </location>
</feature>
<proteinExistence type="predicted"/>
<evidence type="ECO:0000313" key="6">
    <source>
        <dbReference type="Proteomes" id="UP000278807"/>
    </source>
</evidence>
<dbReference type="Gene3D" id="1.10.238.10">
    <property type="entry name" value="EF-hand"/>
    <property type="match status" value="1"/>
</dbReference>
<feature type="compositionally biased region" description="Basic and acidic residues" evidence="3">
    <location>
        <begin position="282"/>
        <end position="295"/>
    </location>
</feature>
<dbReference type="Gene3D" id="1.10.238.230">
    <property type="match status" value="1"/>
</dbReference>
<evidence type="ECO:0000256" key="3">
    <source>
        <dbReference type="SAM" id="MobiDB-lite"/>
    </source>
</evidence>
<feature type="compositionally biased region" description="Basic and acidic residues" evidence="3">
    <location>
        <begin position="427"/>
        <end position="440"/>
    </location>
</feature>
<feature type="region of interest" description="Disordered" evidence="3">
    <location>
        <begin position="418"/>
        <end position="450"/>
    </location>
</feature>
<feature type="compositionally biased region" description="Low complexity" evidence="3">
    <location>
        <begin position="259"/>
        <end position="280"/>
    </location>
</feature>
<dbReference type="Pfam" id="PF13499">
    <property type="entry name" value="EF-hand_7"/>
    <property type="match status" value="1"/>
</dbReference>
<evidence type="ECO:0000313" key="7">
    <source>
        <dbReference type="WBParaSite" id="HNAJ_0000720801-mRNA-1"/>
    </source>
</evidence>
<feature type="compositionally biased region" description="Basic and acidic residues" evidence="3">
    <location>
        <begin position="331"/>
        <end position="347"/>
    </location>
</feature>
<dbReference type="CDD" id="cd21504">
    <property type="entry name" value="PPP2R3A_B-like"/>
    <property type="match status" value="1"/>
</dbReference>
<evidence type="ECO:0000256" key="2">
    <source>
        <dbReference type="ARBA" id="ARBA00022837"/>
    </source>
</evidence>
<dbReference type="OrthoDB" id="5586at2759"/>
<dbReference type="InterPro" id="IPR002048">
    <property type="entry name" value="EF_hand_dom"/>
</dbReference>
<dbReference type="InterPro" id="IPR018247">
    <property type="entry name" value="EF_Hand_1_Ca_BS"/>
</dbReference>
<keyword evidence="2" id="KW-0106">Calcium</keyword>
<dbReference type="AlphaFoldDB" id="A0A158QHC6"/>
<dbReference type="EMBL" id="UZAE01012017">
    <property type="protein sequence ID" value="VDO03064.1"/>
    <property type="molecule type" value="Genomic_DNA"/>
</dbReference>
<dbReference type="PROSITE" id="PS50222">
    <property type="entry name" value="EF_HAND_2"/>
    <property type="match status" value="1"/>
</dbReference>
<dbReference type="PROSITE" id="PS00018">
    <property type="entry name" value="EF_HAND_1"/>
    <property type="match status" value="1"/>
</dbReference>
<keyword evidence="6" id="KW-1185">Reference proteome</keyword>
<dbReference type="Gene3D" id="1.10.238.220">
    <property type="match status" value="1"/>
</dbReference>
<feature type="compositionally biased region" description="Acidic residues" evidence="3">
    <location>
        <begin position="821"/>
        <end position="832"/>
    </location>
</feature>
<feature type="compositionally biased region" description="Basic and acidic residues" evidence="3">
    <location>
        <begin position="312"/>
        <end position="321"/>
    </location>
</feature>
<evidence type="ECO:0000313" key="5">
    <source>
        <dbReference type="EMBL" id="VDO03064.1"/>
    </source>
</evidence>
<keyword evidence="1" id="KW-0479">Metal-binding</keyword>
<dbReference type="FunFam" id="1.10.238.10:FF:000025">
    <property type="entry name" value="serine/threonine-protein phosphatase 2A regulatory subunit B'' subunit alpha"/>
    <property type="match status" value="1"/>
</dbReference>
<reference evidence="7" key="1">
    <citation type="submission" date="2016-04" db="UniProtKB">
        <authorList>
            <consortium name="WormBaseParasite"/>
        </authorList>
    </citation>
    <scope>IDENTIFICATION</scope>
</reference>
<dbReference type="PANTHER" id="PTHR14095:SF0">
    <property type="entry name" value="MIP22305P"/>
    <property type="match status" value="1"/>
</dbReference>
<dbReference type="SUPFAM" id="SSF47473">
    <property type="entry name" value="EF-hand"/>
    <property type="match status" value="2"/>
</dbReference>
<dbReference type="FunFam" id="1.10.238.220:FF:000001">
    <property type="entry name" value="Serine/threonine-protein phosphatase 2A regulatory subunit B'' subunit alpha"/>
    <property type="match status" value="1"/>
</dbReference>
<dbReference type="GO" id="GO:0000159">
    <property type="term" value="C:protein phosphatase type 2A complex"/>
    <property type="evidence" value="ECO:0007669"/>
    <property type="project" value="TreeGrafter"/>
</dbReference>
<dbReference type="Proteomes" id="UP000278807">
    <property type="component" value="Unassembled WGS sequence"/>
</dbReference>
<feature type="compositionally biased region" description="Basic and acidic residues" evidence="3">
    <location>
        <begin position="219"/>
        <end position="246"/>
    </location>
</feature>
<feature type="compositionally biased region" description="Polar residues" evidence="3">
    <location>
        <begin position="834"/>
        <end position="844"/>
    </location>
</feature>
<dbReference type="InterPro" id="IPR048855">
    <property type="entry name" value="P2R3A_B_D_EF-hand"/>
</dbReference>
<dbReference type="GO" id="GO:0005509">
    <property type="term" value="F:calcium ion binding"/>
    <property type="evidence" value="ECO:0007669"/>
    <property type="project" value="InterPro"/>
</dbReference>
<dbReference type="Pfam" id="PF21161">
    <property type="entry name" value="P2R3B_EF-hand"/>
    <property type="match status" value="1"/>
</dbReference>
<name>A0A158QHC6_RODNA</name>